<dbReference type="AlphaFoldDB" id="A0A0F8XSJ6"/>
<protein>
    <submittedName>
        <fullName evidence="1">Uncharacterized protein</fullName>
    </submittedName>
</protein>
<name>A0A0F8XSJ6_9ZZZZ</name>
<dbReference type="EMBL" id="LAZR01061138">
    <property type="protein sequence ID" value="KKK64185.1"/>
    <property type="molecule type" value="Genomic_DNA"/>
</dbReference>
<reference evidence="1" key="1">
    <citation type="journal article" date="2015" name="Nature">
        <title>Complex archaea that bridge the gap between prokaryotes and eukaryotes.</title>
        <authorList>
            <person name="Spang A."/>
            <person name="Saw J.H."/>
            <person name="Jorgensen S.L."/>
            <person name="Zaremba-Niedzwiedzka K."/>
            <person name="Martijn J."/>
            <person name="Lind A.E."/>
            <person name="van Eijk R."/>
            <person name="Schleper C."/>
            <person name="Guy L."/>
            <person name="Ettema T.J."/>
        </authorList>
    </citation>
    <scope>NUCLEOTIDE SEQUENCE</scope>
</reference>
<sequence>LVVGAGIGGSQTALDLGDSGYKVYLN</sequence>
<comment type="caution">
    <text evidence="1">The sequence shown here is derived from an EMBL/GenBank/DDBJ whole genome shotgun (WGS) entry which is preliminary data.</text>
</comment>
<dbReference type="SUPFAM" id="SSF51971">
    <property type="entry name" value="Nucleotide-binding domain"/>
    <property type="match status" value="1"/>
</dbReference>
<organism evidence="1">
    <name type="scientific">marine sediment metagenome</name>
    <dbReference type="NCBI Taxonomy" id="412755"/>
    <lineage>
        <taxon>unclassified sequences</taxon>
        <taxon>metagenomes</taxon>
        <taxon>ecological metagenomes</taxon>
    </lineage>
</organism>
<accession>A0A0F8XSJ6</accession>
<gene>
    <name evidence="1" type="ORF">LCGC14_2986760</name>
</gene>
<evidence type="ECO:0000313" key="1">
    <source>
        <dbReference type="EMBL" id="KKK64185.1"/>
    </source>
</evidence>
<proteinExistence type="predicted"/>
<feature type="non-terminal residue" evidence="1">
    <location>
        <position position="1"/>
    </location>
</feature>